<comment type="caution">
    <text evidence="1">The sequence shown here is derived from an EMBL/GenBank/DDBJ whole genome shotgun (WGS) entry which is preliminary data.</text>
</comment>
<dbReference type="Gene3D" id="1.10.1780.10">
    <property type="entry name" value="Clp, N-terminal domain"/>
    <property type="match status" value="1"/>
</dbReference>
<dbReference type="Proteomes" id="UP000477722">
    <property type="component" value="Unassembled WGS sequence"/>
</dbReference>
<keyword evidence="2" id="KW-1185">Reference proteome</keyword>
<evidence type="ECO:0000313" key="2">
    <source>
        <dbReference type="Proteomes" id="UP000477722"/>
    </source>
</evidence>
<protein>
    <submittedName>
        <fullName evidence="1">Peptidase</fullName>
    </submittedName>
</protein>
<accession>A0A6G4WY14</accession>
<sequence length="181" mass="19082">MVQSSTPPGGPVGEGVGEQISDALAATVAAARRRAARDGDRQIDTAHLLHSLLESDREVWELLDGRDPGDPGDPGPRVGRLLGYLVQRSIGYGLRWQSSVEDSGAVPAIADQPGGVPGWSPSATAALRLARERARDRGAPHAEGVDLFAGVLADGECRAAEVLRRSGVDTDRLALRLQPVR</sequence>
<name>A0A6G4WY14_9ACTN</name>
<dbReference type="AlphaFoldDB" id="A0A6G4WY14"/>
<dbReference type="InterPro" id="IPR036628">
    <property type="entry name" value="Clp_N_dom_sf"/>
</dbReference>
<reference evidence="1 2" key="1">
    <citation type="submission" date="2020-02" db="EMBL/GenBank/DDBJ databases">
        <title>Whole-genome analyses of novel actinobacteria.</title>
        <authorList>
            <person name="Sahin N."/>
            <person name="Tatar D."/>
        </authorList>
    </citation>
    <scope>NUCLEOTIDE SEQUENCE [LARGE SCALE GENOMIC DNA]</scope>
    <source>
        <strain evidence="1 2">SB3404</strain>
    </source>
</reference>
<dbReference type="EMBL" id="JAAKZZ010000115">
    <property type="protein sequence ID" value="NGO69414.1"/>
    <property type="molecule type" value="Genomic_DNA"/>
</dbReference>
<gene>
    <name evidence="1" type="ORF">G5C65_13840</name>
</gene>
<evidence type="ECO:0000313" key="1">
    <source>
        <dbReference type="EMBL" id="NGO69414.1"/>
    </source>
</evidence>
<organism evidence="1 2">
    <name type="scientific">Streptomyces boncukensis</name>
    <dbReference type="NCBI Taxonomy" id="2711219"/>
    <lineage>
        <taxon>Bacteria</taxon>
        <taxon>Bacillati</taxon>
        <taxon>Actinomycetota</taxon>
        <taxon>Actinomycetes</taxon>
        <taxon>Kitasatosporales</taxon>
        <taxon>Streptomycetaceae</taxon>
        <taxon>Streptomyces</taxon>
    </lineage>
</organism>
<proteinExistence type="predicted"/>